<protein>
    <submittedName>
        <fullName evidence="1">Diguanylate cyclase</fullName>
    </submittedName>
</protein>
<evidence type="ECO:0000313" key="2">
    <source>
        <dbReference type="Proteomes" id="UP000542405"/>
    </source>
</evidence>
<dbReference type="EMBL" id="JABBZE010000311">
    <property type="protein sequence ID" value="NMU92168.1"/>
    <property type="molecule type" value="Genomic_DNA"/>
</dbReference>
<reference evidence="1 2" key="1">
    <citation type="submission" date="2020-04" db="EMBL/GenBank/DDBJ databases">
        <title>Achromobacter ruhlandii genome sequencing and assembly.</title>
        <authorList>
            <person name="Martins R.C.R."/>
            <person name="Perdigao-Neto L.V."/>
            <person name="Levin A.S.S."/>
            <person name="Costa S.F."/>
        </authorList>
    </citation>
    <scope>NUCLEOTIDE SEQUENCE [LARGE SCALE GENOMIC DNA]</scope>
    <source>
        <strain evidence="1 2">9035ralo</strain>
    </source>
</reference>
<dbReference type="Proteomes" id="UP000542405">
    <property type="component" value="Unassembled WGS sequence"/>
</dbReference>
<comment type="caution">
    <text evidence="1">The sequence shown here is derived from an EMBL/GenBank/DDBJ whole genome shotgun (WGS) entry which is preliminary data.</text>
</comment>
<name>A0A848NHM6_9BURK</name>
<accession>A0A848NHM6</accession>
<gene>
    <name evidence="1" type="ORF">HGQ98_21245</name>
</gene>
<sequence>MNWVGGSRYLGRAGRPEVGVIRRDVTETIAAHTRALQRPLYAVTASAIRKADTPLILTLHWHGFHRDGEPGRRLRSVAGSAVQLNLRWHDFAVLDRAIIDAGWALGAWDVERVARPPWWRLNAPVAEAVAGHRAFADYSDLPSAHDPVVVEAPDQRDLIALAARKGYVRWLFRPRKGGLWRQLDGDDSTLDADGGRPLPCPVPLQPDGRELRRKVLYRLGQGNGFLIL</sequence>
<dbReference type="AlphaFoldDB" id="A0A848NHM6"/>
<evidence type="ECO:0000313" key="1">
    <source>
        <dbReference type="EMBL" id="NMU92168.1"/>
    </source>
</evidence>
<organism evidence="1 2">
    <name type="scientific">Achromobacter ruhlandii</name>
    <dbReference type="NCBI Taxonomy" id="72557"/>
    <lineage>
        <taxon>Bacteria</taxon>
        <taxon>Pseudomonadati</taxon>
        <taxon>Pseudomonadota</taxon>
        <taxon>Betaproteobacteria</taxon>
        <taxon>Burkholderiales</taxon>
        <taxon>Alcaligenaceae</taxon>
        <taxon>Achromobacter</taxon>
    </lineage>
</organism>
<proteinExistence type="predicted"/>